<dbReference type="GO" id="GO:0016747">
    <property type="term" value="F:acyltransferase activity, transferring groups other than amino-acyl groups"/>
    <property type="evidence" value="ECO:0007669"/>
    <property type="project" value="InterPro"/>
</dbReference>
<organism evidence="4 5">
    <name type="scientific">Acinetobacter nematophilus</name>
    <dbReference type="NCBI Taxonomy" id="2994642"/>
    <lineage>
        <taxon>Bacteria</taxon>
        <taxon>Pseudomonadati</taxon>
        <taxon>Pseudomonadota</taxon>
        <taxon>Gammaproteobacteria</taxon>
        <taxon>Moraxellales</taxon>
        <taxon>Moraxellaceae</taxon>
        <taxon>Acinetobacter</taxon>
    </lineage>
</organism>
<name>A0A9X3DUJ5_9GAMM</name>
<dbReference type="InterPro" id="IPR016181">
    <property type="entry name" value="Acyl_CoA_acyltransferase"/>
</dbReference>
<evidence type="ECO:0000256" key="2">
    <source>
        <dbReference type="ARBA" id="ARBA00023315"/>
    </source>
</evidence>
<dbReference type="PANTHER" id="PTHR43800">
    <property type="entry name" value="PEPTIDYL-LYSINE N-ACETYLTRANSFERASE YJAB"/>
    <property type="match status" value="1"/>
</dbReference>
<dbReference type="EMBL" id="JAPKMY010000007">
    <property type="protein sequence ID" value="MCX5468769.1"/>
    <property type="molecule type" value="Genomic_DNA"/>
</dbReference>
<dbReference type="Gene3D" id="3.40.630.30">
    <property type="match status" value="1"/>
</dbReference>
<keyword evidence="1 4" id="KW-0808">Transferase</keyword>
<evidence type="ECO:0000313" key="4">
    <source>
        <dbReference type="EMBL" id="MCX5468769.1"/>
    </source>
</evidence>
<dbReference type="CDD" id="cd04301">
    <property type="entry name" value="NAT_SF"/>
    <property type="match status" value="1"/>
</dbReference>
<dbReference type="NCBIfam" id="NF007853">
    <property type="entry name" value="PRK10562.1"/>
    <property type="match status" value="1"/>
</dbReference>
<keyword evidence="5" id="KW-1185">Reference proteome</keyword>
<accession>A0A9X3DUJ5</accession>
<dbReference type="SUPFAM" id="SSF55729">
    <property type="entry name" value="Acyl-CoA N-acyltransferases (Nat)"/>
    <property type="match status" value="1"/>
</dbReference>
<dbReference type="InterPro" id="IPR000182">
    <property type="entry name" value="GNAT_dom"/>
</dbReference>
<gene>
    <name evidence="4" type="ORF">OSH00_13590</name>
</gene>
<keyword evidence="2 4" id="KW-0012">Acyltransferase</keyword>
<dbReference type="EC" id="2.3.1.-" evidence="4"/>
<proteinExistence type="predicted"/>
<reference evidence="4" key="1">
    <citation type="submission" date="2022-11" db="EMBL/GenBank/DDBJ databases">
        <title>Biodiversity and phylogenetic relationships of bacteria.</title>
        <authorList>
            <person name="Machado R.A.R."/>
            <person name="Bhat A."/>
            <person name="Loulou A."/>
            <person name="Kallel S."/>
        </authorList>
    </citation>
    <scope>NUCLEOTIDE SEQUENCE</scope>
    <source>
        <strain evidence="4">A-IN1</strain>
    </source>
</reference>
<feature type="domain" description="N-acetyltransferase" evidence="3">
    <location>
        <begin position="5"/>
        <end position="147"/>
    </location>
</feature>
<evidence type="ECO:0000256" key="1">
    <source>
        <dbReference type="ARBA" id="ARBA00022679"/>
    </source>
</evidence>
<dbReference type="AlphaFoldDB" id="A0A9X3DUJ5"/>
<dbReference type="PANTHER" id="PTHR43800:SF1">
    <property type="entry name" value="PEPTIDYL-LYSINE N-ACETYLTRANSFERASE YJAB"/>
    <property type="match status" value="1"/>
</dbReference>
<dbReference type="PROSITE" id="PS51186">
    <property type="entry name" value="GNAT"/>
    <property type="match status" value="1"/>
</dbReference>
<evidence type="ECO:0000313" key="5">
    <source>
        <dbReference type="Proteomes" id="UP001146019"/>
    </source>
</evidence>
<sequence>MVRLINIRKADIDDFSVLSEIWLEASFIAHHFIPETYWKENKLKMQNIYLPMSEVYLAEYHHQIYGFIALLDTQIAAIFVSPSHQGKGVGTALIQYAQAIRTELELNVYQENPKSVQFYKTLGFEIIKEGIDLETNSKDFLMRWEKSFHSR</sequence>
<comment type="caution">
    <text evidence="4">The sequence shown here is derived from an EMBL/GenBank/DDBJ whole genome shotgun (WGS) entry which is preliminary data.</text>
</comment>
<dbReference type="Proteomes" id="UP001146019">
    <property type="component" value="Unassembled WGS sequence"/>
</dbReference>
<evidence type="ECO:0000259" key="3">
    <source>
        <dbReference type="PROSITE" id="PS51186"/>
    </source>
</evidence>
<protein>
    <submittedName>
        <fullName evidence="4">N-acetyltransferase</fullName>
        <ecNumber evidence="4">2.3.1.-</ecNumber>
    </submittedName>
</protein>
<dbReference type="Pfam" id="PF13508">
    <property type="entry name" value="Acetyltransf_7"/>
    <property type="match status" value="1"/>
</dbReference>
<dbReference type="RefSeq" id="WP_266130862.1">
    <property type="nucleotide sequence ID" value="NZ_JAPKMY010000007.1"/>
</dbReference>